<gene>
    <name evidence="2" type="ORF">ACFQZU_03335</name>
</gene>
<keyword evidence="1" id="KW-1133">Transmembrane helix</keyword>
<evidence type="ECO:0000313" key="2">
    <source>
        <dbReference type="EMBL" id="MFD0800352.1"/>
    </source>
</evidence>
<protein>
    <recommendedName>
        <fullName evidence="4">MFS transporter</fullName>
    </recommendedName>
</protein>
<keyword evidence="3" id="KW-1185">Reference proteome</keyword>
<evidence type="ECO:0000256" key="1">
    <source>
        <dbReference type="SAM" id="Phobius"/>
    </source>
</evidence>
<keyword evidence="1" id="KW-0472">Membrane</keyword>
<accession>A0ABW3BB38</accession>
<organism evidence="2 3">
    <name type="scientific">Streptomonospora algeriensis</name>
    <dbReference type="NCBI Taxonomy" id="995084"/>
    <lineage>
        <taxon>Bacteria</taxon>
        <taxon>Bacillati</taxon>
        <taxon>Actinomycetota</taxon>
        <taxon>Actinomycetes</taxon>
        <taxon>Streptosporangiales</taxon>
        <taxon>Nocardiopsidaceae</taxon>
        <taxon>Streptomonospora</taxon>
    </lineage>
</organism>
<reference evidence="3" key="1">
    <citation type="journal article" date="2019" name="Int. J. Syst. Evol. Microbiol.">
        <title>The Global Catalogue of Microorganisms (GCM) 10K type strain sequencing project: providing services to taxonomists for standard genome sequencing and annotation.</title>
        <authorList>
            <consortium name="The Broad Institute Genomics Platform"/>
            <consortium name="The Broad Institute Genome Sequencing Center for Infectious Disease"/>
            <person name="Wu L."/>
            <person name="Ma J."/>
        </authorList>
    </citation>
    <scope>NUCLEOTIDE SEQUENCE [LARGE SCALE GENOMIC DNA]</scope>
    <source>
        <strain evidence="3">CCUG 63369</strain>
    </source>
</reference>
<dbReference type="InterPro" id="IPR036259">
    <property type="entry name" value="MFS_trans_sf"/>
</dbReference>
<feature type="transmembrane region" description="Helical" evidence="1">
    <location>
        <begin position="42"/>
        <end position="65"/>
    </location>
</feature>
<evidence type="ECO:0008006" key="4">
    <source>
        <dbReference type="Google" id="ProtNLM"/>
    </source>
</evidence>
<comment type="caution">
    <text evidence="2">The sequence shown here is derived from an EMBL/GenBank/DDBJ whole genome shotgun (WGS) entry which is preliminary data.</text>
</comment>
<sequence length="80" mass="7920">ARDGLPAERTGVASGLVNMSGFSTTVVVTVAAGLVLEAGAGFQAAFVPVTVTTALAGGALLSMLWKRPPRTDGPTPPRGG</sequence>
<dbReference type="Proteomes" id="UP001596956">
    <property type="component" value="Unassembled WGS sequence"/>
</dbReference>
<dbReference type="EMBL" id="JBHTHR010000044">
    <property type="protein sequence ID" value="MFD0800352.1"/>
    <property type="molecule type" value="Genomic_DNA"/>
</dbReference>
<evidence type="ECO:0000313" key="3">
    <source>
        <dbReference type="Proteomes" id="UP001596956"/>
    </source>
</evidence>
<feature type="non-terminal residue" evidence="2">
    <location>
        <position position="1"/>
    </location>
</feature>
<keyword evidence="1" id="KW-0812">Transmembrane</keyword>
<feature type="transmembrane region" description="Helical" evidence="1">
    <location>
        <begin position="12"/>
        <end position="36"/>
    </location>
</feature>
<dbReference type="SUPFAM" id="SSF103473">
    <property type="entry name" value="MFS general substrate transporter"/>
    <property type="match status" value="1"/>
</dbReference>
<proteinExistence type="predicted"/>
<name>A0ABW3BB38_9ACTN</name>